<evidence type="ECO:0000256" key="6">
    <source>
        <dbReference type="ARBA" id="ARBA00023326"/>
    </source>
</evidence>
<dbReference type="PANTHER" id="PTHR43739:SF2">
    <property type="entry name" value="OLIGOXYLOGLUCAN-REDUCING END-SPECIFIC XYLOGLUCANASE-RELATED"/>
    <property type="match status" value="1"/>
</dbReference>
<keyword evidence="2" id="KW-0378">Hydrolase</keyword>
<dbReference type="PANTHER" id="PTHR43739">
    <property type="entry name" value="XYLOGLUCANASE (EUROFUNG)"/>
    <property type="match status" value="1"/>
</dbReference>
<name>A0AAN6RSZ9_9PEZI</name>
<protein>
    <recommendedName>
        <fullName evidence="10">CBM1 domain-containing protein</fullName>
    </recommendedName>
</protein>
<keyword evidence="5" id="KW-0326">Glycosidase</keyword>
<comment type="caution">
    <text evidence="11">The sequence shown here is derived from an EMBL/GenBank/DDBJ whole genome shotgun (WGS) entry which is preliminary data.</text>
</comment>
<evidence type="ECO:0000256" key="2">
    <source>
        <dbReference type="ARBA" id="ARBA00022801"/>
    </source>
</evidence>
<dbReference type="PROSITE" id="PS51164">
    <property type="entry name" value="CBM1_2"/>
    <property type="match status" value="1"/>
</dbReference>
<dbReference type="Pfam" id="PF00734">
    <property type="entry name" value="CBM_1"/>
    <property type="match status" value="1"/>
</dbReference>
<evidence type="ECO:0000256" key="9">
    <source>
        <dbReference type="SAM" id="SignalP"/>
    </source>
</evidence>
<dbReference type="GO" id="GO:0005576">
    <property type="term" value="C:extracellular region"/>
    <property type="evidence" value="ECO:0007669"/>
    <property type="project" value="InterPro"/>
</dbReference>
<keyword evidence="6" id="KW-0624">Polysaccharide degradation</keyword>
<evidence type="ECO:0000313" key="11">
    <source>
        <dbReference type="EMBL" id="KAK3901880.1"/>
    </source>
</evidence>
<sequence length="837" mass="87025">MKAQSALQLLLAALVAPATAATWKNVNIGGGGGFVPSVVFHPKTKGVAYARTDIGGLYRLNADDSWTAITDSINTDARWGHWGIDALAVDPQDDTKVYAATGMYTNGWDPNPGAIIRSSDRGNTWSVTDLPFKVGGNMPGRGMGERLAVDPANSKVLYFGARSGNGLWKSTDSGATWAKVSSFTNAGTYIPNPADVGGYNGDKIGLTFVTFDSTSGLTNGATSRIFVGTADNTTASVYVSNDAGATWDPVAGQPKTFFPHKCKLQPTEKALYLTYADGAGPYDGTLGAVYRYDITAGTWKNITPVSGSDLYYGFGGLGVDIQKPGTLVVASLNSWWPDAQLFRSTDSGATWSRIWEWTSYPNQNFYYSLSTDKAPWIGAGFISQDTKRLGWMIEALEIDPLDSDHWLYGTGLTLFGGRDLTKWDTVHNVSISSLAAGIEEMAVLALASPPGGSELLAGVGDDCGFTFRTSADLGTSPKTPWMTPMWTSTVDVDYAGNKPDNLVRIGNGAGSEQVALSGSGGQTWYIHYGTDTSKNSGNVAYSADADTIVWSTGNAGVVRSVSQGTFSAVSSLPSGAVVASDKRTNTAFYAGSGASFYRSTDTGATFTQVTSAFPATVTAVKDIAAHPAVAGEVWVSTNAGVFRSTDSGATFTQAGSITGTEAIAFGKGDSAAWNVYAFGVGSAGAKLYATADLGATWVDVQGTQGLGAIGANKVVGSGNVAGQVYVGTNGRGVLFAKVSVPGGSGTTSSSTIASSTTKTSTTLSTSTIKTTSTTSSSTVKTTSSTVKSTSTSSSAAATGTATAERWAQCGGINWTGPTQCVAPWTCQKQNDWYSQCL</sequence>
<evidence type="ECO:0000313" key="12">
    <source>
        <dbReference type="Proteomes" id="UP001303889"/>
    </source>
</evidence>
<feature type="region of interest" description="Disordered" evidence="8">
    <location>
        <begin position="774"/>
        <end position="797"/>
    </location>
</feature>
<evidence type="ECO:0000256" key="1">
    <source>
        <dbReference type="ARBA" id="ARBA00022729"/>
    </source>
</evidence>
<evidence type="ECO:0000256" key="3">
    <source>
        <dbReference type="ARBA" id="ARBA00023001"/>
    </source>
</evidence>
<dbReference type="AlphaFoldDB" id="A0AAN6RSZ9"/>
<dbReference type="InterPro" id="IPR000254">
    <property type="entry name" value="CBD"/>
</dbReference>
<keyword evidence="1 9" id="KW-0732">Signal</keyword>
<evidence type="ECO:0000256" key="4">
    <source>
        <dbReference type="ARBA" id="ARBA00023277"/>
    </source>
</evidence>
<dbReference type="InterPro" id="IPR052025">
    <property type="entry name" value="Xyloglucanase_GH74"/>
</dbReference>
<feature type="chain" id="PRO_5043011570" description="CBM1 domain-containing protein" evidence="9">
    <location>
        <begin position="21"/>
        <end position="837"/>
    </location>
</feature>
<organism evidence="11 12">
    <name type="scientific">Staphylotrichum tortipilum</name>
    <dbReference type="NCBI Taxonomy" id="2831512"/>
    <lineage>
        <taxon>Eukaryota</taxon>
        <taxon>Fungi</taxon>
        <taxon>Dikarya</taxon>
        <taxon>Ascomycota</taxon>
        <taxon>Pezizomycotina</taxon>
        <taxon>Sordariomycetes</taxon>
        <taxon>Sordariomycetidae</taxon>
        <taxon>Sordariales</taxon>
        <taxon>Chaetomiaceae</taxon>
        <taxon>Staphylotrichum</taxon>
    </lineage>
</organism>
<dbReference type="EMBL" id="MU855549">
    <property type="protein sequence ID" value="KAK3901880.1"/>
    <property type="molecule type" value="Genomic_DNA"/>
</dbReference>
<comment type="similarity">
    <text evidence="7">Belongs to the glycosyl hydrolase 74 family.</text>
</comment>
<dbReference type="GO" id="GO:0010411">
    <property type="term" value="P:xyloglucan metabolic process"/>
    <property type="evidence" value="ECO:0007669"/>
    <property type="project" value="TreeGrafter"/>
</dbReference>
<keyword evidence="3" id="KW-0136">Cellulose degradation</keyword>
<dbReference type="Gene3D" id="2.130.10.10">
    <property type="entry name" value="YVTN repeat-like/Quinoprotein amine dehydrogenase"/>
    <property type="match status" value="2"/>
</dbReference>
<dbReference type="Proteomes" id="UP001303889">
    <property type="component" value="Unassembled WGS sequence"/>
</dbReference>
<dbReference type="PROSITE" id="PS00562">
    <property type="entry name" value="CBM1_1"/>
    <property type="match status" value="1"/>
</dbReference>
<gene>
    <name evidence="11" type="ORF">C8A05DRAFT_15992</name>
</gene>
<dbReference type="GO" id="GO:0016798">
    <property type="term" value="F:hydrolase activity, acting on glycosyl bonds"/>
    <property type="evidence" value="ECO:0007669"/>
    <property type="project" value="UniProtKB-KW"/>
</dbReference>
<proteinExistence type="inferred from homology"/>
<keyword evidence="12" id="KW-1185">Reference proteome</keyword>
<accession>A0AAN6RSZ9</accession>
<feature type="signal peptide" evidence="9">
    <location>
        <begin position="1"/>
        <end position="20"/>
    </location>
</feature>
<dbReference type="SUPFAM" id="SSF110296">
    <property type="entry name" value="Oligoxyloglucan reducing end-specific cellobiohydrolase"/>
    <property type="match status" value="2"/>
</dbReference>
<evidence type="ECO:0000256" key="7">
    <source>
        <dbReference type="ARBA" id="ARBA00037986"/>
    </source>
</evidence>
<evidence type="ECO:0000256" key="8">
    <source>
        <dbReference type="SAM" id="MobiDB-lite"/>
    </source>
</evidence>
<dbReference type="InterPro" id="IPR035971">
    <property type="entry name" value="CBD_sf"/>
</dbReference>
<dbReference type="GO" id="GO:0030248">
    <property type="term" value="F:cellulose binding"/>
    <property type="evidence" value="ECO:0007669"/>
    <property type="project" value="InterPro"/>
</dbReference>
<dbReference type="InterPro" id="IPR015943">
    <property type="entry name" value="WD40/YVTN_repeat-like_dom_sf"/>
</dbReference>
<evidence type="ECO:0000256" key="5">
    <source>
        <dbReference type="ARBA" id="ARBA00023295"/>
    </source>
</evidence>
<dbReference type="FunFam" id="2.130.10.10:FF:000534">
    <property type="entry name" value="Xyloglucanase Xgh74A"/>
    <property type="match status" value="1"/>
</dbReference>
<dbReference type="SUPFAM" id="SSF57180">
    <property type="entry name" value="Cellulose-binding domain"/>
    <property type="match status" value="1"/>
</dbReference>
<reference evidence="11" key="1">
    <citation type="journal article" date="2023" name="Mol. Phylogenet. Evol.">
        <title>Genome-scale phylogeny and comparative genomics of the fungal order Sordariales.</title>
        <authorList>
            <person name="Hensen N."/>
            <person name="Bonometti L."/>
            <person name="Westerberg I."/>
            <person name="Brannstrom I.O."/>
            <person name="Guillou S."/>
            <person name="Cros-Aarteil S."/>
            <person name="Calhoun S."/>
            <person name="Haridas S."/>
            <person name="Kuo A."/>
            <person name="Mondo S."/>
            <person name="Pangilinan J."/>
            <person name="Riley R."/>
            <person name="LaButti K."/>
            <person name="Andreopoulos B."/>
            <person name="Lipzen A."/>
            <person name="Chen C."/>
            <person name="Yan M."/>
            <person name="Daum C."/>
            <person name="Ng V."/>
            <person name="Clum A."/>
            <person name="Steindorff A."/>
            <person name="Ohm R.A."/>
            <person name="Martin F."/>
            <person name="Silar P."/>
            <person name="Natvig D.O."/>
            <person name="Lalanne C."/>
            <person name="Gautier V."/>
            <person name="Ament-Velasquez S.L."/>
            <person name="Kruys A."/>
            <person name="Hutchinson M.I."/>
            <person name="Powell A.J."/>
            <person name="Barry K."/>
            <person name="Miller A.N."/>
            <person name="Grigoriev I.V."/>
            <person name="Debuchy R."/>
            <person name="Gladieux P."/>
            <person name="Hiltunen Thoren M."/>
            <person name="Johannesson H."/>
        </authorList>
    </citation>
    <scope>NUCLEOTIDE SEQUENCE</scope>
    <source>
        <strain evidence="11">CBS 103.79</strain>
    </source>
</reference>
<keyword evidence="4" id="KW-0119">Carbohydrate metabolism</keyword>
<dbReference type="CDD" id="cd15482">
    <property type="entry name" value="Sialidase_non-viral"/>
    <property type="match status" value="1"/>
</dbReference>
<reference evidence="11" key="2">
    <citation type="submission" date="2023-05" db="EMBL/GenBank/DDBJ databases">
        <authorList>
            <consortium name="Lawrence Berkeley National Laboratory"/>
            <person name="Steindorff A."/>
            <person name="Hensen N."/>
            <person name="Bonometti L."/>
            <person name="Westerberg I."/>
            <person name="Brannstrom I.O."/>
            <person name="Guillou S."/>
            <person name="Cros-Aarteil S."/>
            <person name="Calhoun S."/>
            <person name="Haridas S."/>
            <person name="Kuo A."/>
            <person name="Mondo S."/>
            <person name="Pangilinan J."/>
            <person name="Riley R."/>
            <person name="Labutti K."/>
            <person name="Andreopoulos B."/>
            <person name="Lipzen A."/>
            <person name="Chen C."/>
            <person name="Yanf M."/>
            <person name="Daum C."/>
            <person name="Ng V."/>
            <person name="Clum A."/>
            <person name="Ohm R."/>
            <person name="Martin F."/>
            <person name="Silar P."/>
            <person name="Natvig D."/>
            <person name="Lalanne C."/>
            <person name="Gautier V."/>
            <person name="Ament-Velasquez S.L."/>
            <person name="Kruys A."/>
            <person name="Hutchinson M.I."/>
            <person name="Powell A.J."/>
            <person name="Barry K."/>
            <person name="Miller A.N."/>
            <person name="Grigoriev I.V."/>
            <person name="Debuchy R."/>
            <person name="Gladieux P."/>
            <person name="Thoren M.H."/>
            <person name="Johannesson H."/>
        </authorList>
    </citation>
    <scope>NUCLEOTIDE SEQUENCE</scope>
    <source>
        <strain evidence="11">CBS 103.79</strain>
    </source>
</reference>
<feature type="domain" description="CBM1" evidence="10">
    <location>
        <begin position="801"/>
        <end position="837"/>
    </location>
</feature>
<dbReference type="GO" id="GO:0030245">
    <property type="term" value="P:cellulose catabolic process"/>
    <property type="evidence" value="ECO:0007669"/>
    <property type="project" value="UniProtKB-KW"/>
</dbReference>
<evidence type="ECO:0000259" key="10">
    <source>
        <dbReference type="PROSITE" id="PS51164"/>
    </source>
</evidence>
<dbReference type="SMART" id="SM00236">
    <property type="entry name" value="fCBD"/>
    <property type="match status" value="1"/>
</dbReference>